<dbReference type="InterPro" id="IPR004268">
    <property type="entry name" value="MurJ"/>
</dbReference>
<keyword evidence="6 8" id="KW-1133">Transmembrane helix</keyword>
<dbReference type="NCBIfam" id="TIGR01695">
    <property type="entry name" value="murJ_mviN"/>
    <property type="match status" value="1"/>
</dbReference>
<evidence type="ECO:0000313" key="10">
    <source>
        <dbReference type="Proteomes" id="UP001589810"/>
    </source>
</evidence>
<keyword evidence="7 8" id="KW-0472">Membrane</keyword>
<comment type="caution">
    <text evidence="9">The sequence shown here is derived from an EMBL/GenBank/DDBJ whole genome shotgun (WGS) entry which is preliminary data.</text>
</comment>
<evidence type="ECO:0000256" key="7">
    <source>
        <dbReference type="ARBA" id="ARBA00023136"/>
    </source>
</evidence>
<feature type="transmembrane region" description="Helical" evidence="8">
    <location>
        <begin position="254"/>
        <end position="273"/>
    </location>
</feature>
<feature type="transmembrane region" description="Helical" evidence="8">
    <location>
        <begin position="500"/>
        <end position="528"/>
    </location>
</feature>
<sequence>MSTTTVDQNQEEEPSLARASGSMAVATLVSRITGFVSKLLLGAVIGLSAGAINDSYTVANTVPNIIYELLLGGVLTSVVVPLLVRARHEDPDGGQEYTHRLLTVSLTMLLGMTVLAVAAAPLLTKLFVDSSSGNGNPALVTAFAYLLLPEILFYGLFAMLGAILNTRNVFAAPAWAPVLNNVTLLLTIGAYFVLPGDIATNPVHITDLKLLVLGAGTTLGIVIQAAVLIPPLLRSGYRPRWVWGWDKRLSEFGGLALWVIGYVVVSQIGYITITRVGTNAAPGSITIYTYSWLLVQMPYGVLGVSLLTAIMPRMSKAAATKNIPALLDDLSLGSRMSAVMLAPISALMTVLGPALAVAITVFGKGGSDAPRLGLAITASAFGLLPYALTMLQMRVFYAMKDSRTPTLINAVMITLKVPVVLLAAQLLPPSQVVFGLTFSDAICFTLGVLVGELWLRKRFGRLGSRRVVRTYVKVAVAAVWGAAVALVVELGVRTYIPGGIHGALGAFTSLIVGGILGLLAAFGMMALLRVHELKPALDKITSLVRR</sequence>
<keyword evidence="10" id="KW-1185">Reference proteome</keyword>
<evidence type="ECO:0000256" key="4">
    <source>
        <dbReference type="ARBA" id="ARBA00022960"/>
    </source>
</evidence>
<feature type="transmembrane region" description="Helical" evidence="8">
    <location>
        <begin position="467"/>
        <end position="488"/>
    </location>
</feature>
<comment type="subcellular location">
    <subcellularLocation>
        <location evidence="1">Cell membrane</location>
        <topology evidence="1">Multi-pass membrane protein</topology>
    </subcellularLocation>
</comment>
<feature type="transmembrane region" description="Helical" evidence="8">
    <location>
        <begin position="433"/>
        <end position="455"/>
    </location>
</feature>
<keyword evidence="3 8" id="KW-0812">Transmembrane</keyword>
<feature type="transmembrane region" description="Helical" evidence="8">
    <location>
        <begin position="407"/>
        <end position="427"/>
    </location>
</feature>
<dbReference type="CDD" id="cd13123">
    <property type="entry name" value="MATE_MurJ_like"/>
    <property type="match status" value="1"/>
</dbReference>
<keyword evidence="5" id="KW-0573">Peptidoglycan synthesis</keyword>
<evidence type="ECO:0000256" key="1">
    <source>
        <dbReference type="ARBA" id="ARBA00004651"/>
    </source>
</evidence>
<gene>
    <name evidence="9" type="primary">murJ</name>
    <name evidence="9" type="ORF">ACFFH7_46130</name>
</gene>
<dbReference type="Pfam" id="PF03023">
    <property type="entry name" value="MurJ"/>
    <property type="match status" value="1"/>
</dbReference>
<feature type="transmembrane region" description="Helical" evidence="8">
    <location>
        <begin position="374"/>
        <end position="395"/>
    </location>
</feature>
<proteinExistence type="predicted"/>
<feature type="transmembrane region" description="Helical" evidence="8">
    <location>
        <begin position="285"/>
        <end position="311"/>
    </location>
</feature>
<dbReference type="EMBL" id="JBHLUD010000020">
    <property type="protein sequence ID" value="MFC0548958.1"/>
    <property type="molecule type" value="Genomic_DNA"/>
</dbReference>
<accession>A0ABV6N8M8</accession>
<feature type="transmembrane region" description="Helical" evidence="8">
    <location>
        <begin position="143"/>
        <end position="163"/>
    </location>
</feature>
<feature type="transmembrane region" description="Helical" evidence="8">
    <location>
        <begin position="32"/>
        <end position="53"/>
    </location>
</feature>
<keyword evidence="2" id="KW-1003">Cell membrane</keyword>
<evidence type="ECO:0000256" key="8">
    <source>
        <dbReference type="SAM" id="Phobius"/>
    </source>
</evidence>
<evidence type="ECO:0000313" key="9">
    <source>
        <dbReference type="EMBL" id="MFC0548958.1"/>
    </source>
</evidence>
<protein>
    <submittedName>
        <fullName evidence="9">Murein biosynthesis integral membrane protein MurJ</fullName>
    </submittedName>
</protein>
<dbReference type="PANTHER" id="PTHR47019:SF1">
    <property type="entry name" value="LIPID II FLIPPASE MURJ"/>
    <property type="match status" value="1"/>
</dbReference>
<feature type="transmembrane region" description="Helical" evidence="8">
    <location>
        <begin position="104"/>
        <end position="123"/>
    </location>
</feature>
<dbReference type="Proteomes" id="UP001589810">
    <property type="component" value="Unassembled WGS sequence"/>
</dbReference>
<name>A0ABV6N8M8_9PSEU</name>
<evidence type="ECO:0000256" key="3">
    <source>
        <dbReference type="ARBA" id="ARBA00022692"/>
    </source>
</evidence>
<feature type="transmembrane region" description="Helical" evidence="8">
    <location>
        <begin position="210"/>
        <end position="233"/>
    </location>
</feature>
<keyword evidence="4" id="KW-0133">Cell shape</keyword>
<feature type="transmembrane region" description="Helical" evidence="8">
    <location>
        <begin position="175"/>
        <end position="194"/>
    </location>
</feature>
<dbReference type="PRINTS" id="PR01806">
    <property type="entry name" value="VIRFACTRMVIN"/>
</dbReference>
<reference evidence="9 10" key="1">
    <citation type="submission" date="2024-09" db="EMBL/GenBank/DDBJ databases">
        <authorList>
            <person name="Sun Q."/>
            <person name="Mori K."/>
        </authorList>
    </citation>
    <scope>NUCLEOTIDE SEQUENCE [LARGE SCALE GENOMIC DNA]</scope>
    <source>
        <strain evidence="9 10">TBRC 1432</strain>
    </source>
</reference>
<evidence type="ECO:0000256" key="2">
    <source>
        <dbReference type="ARBA" id="ARBA00022475"/>
    </source>
</evidence>
<evidence type="ECO:0000256" key="5">
    <source>
        <dbReference type="ARBA" id="ARBA00022984"/>
    </source>
</evidence>
<dbReference type="InterPro" id="IPR051050">
    <property type="entry name" value="Lipid_II_flippase_MurJ/MviN"/>
</dbReference>
<evidence type="ECO:0000256" key="6">
    <source>
        <dbReference type="ARBA" id="ARBA00022989"/>
    </source>
</evidence>
<feature type="transmembrane region" description="Helical" evidence="8">
    <location>
        <begin position="65"/>
        <end position="84"/>
    </location>
</feature>
<feature type="transmembrane region" description="Helical" evidence="8">
    <location>
        <begin position="338"/>
        <end position="362"/>
    </location>
</feature>
<dbReference type="PANTHER" id="PTHR47019">
    <property type="entry name" value="LIPID II FLIPPASE MURJ"/>
    <property type="match status" value="1"/>
</dbReference>
<organism evidence="9 10">
    <name type="scientific">Kutzneria chonburiensis</name>
    <dbReference type="NCBI Taxonomy" id="1483604"/>
    <lineage>
        <taxon>Bacteria</taxon>
        <taxon>Bacillati</taxon>
        <taxon>Actinomycetota</taxon>
        <taxon>Actinomycetes</taxon>
        <taxon>Pseudonocardiales</taxon>
        <taxon>Pseudonocardiaceae</taxon>
        <taxon>Kutzneria</taxon>
    </lineage>
</organism>
<dbReference type="RefSeq" id="WP_273940454.1">
    <property type="nucleotide sequence ID" value="NZ_CP097263.1"/>
</dbReference>